<feature type="modified residue" description="N6-(pyridoxal phosphate)lysine" evidence="6">
    <location>
        <position position="295"/>
    </location>
</feature>
<reference evidence="8 9" key="1">
    <citation type="submission" date="2019-07" db="EMBL/GenBank/DDBJ databases">
        <title>complete genome sequencing of Ornithinimicrobium sp. H23M54.</title>
        <authorList>
            <person name="Bae J.-W."/>
            <person name="Lee S.-Y."/>
        </authorList>
    </citation>
    <scope>NUCLEOTIDE SEQUENCE [LARGE SCALE GENOMIC DNA]</scope>
    <source>
        <strain evidence="8 9">H23M54</strain>
    </source>
</reference>
<dbReference type="InterPro" id="IPR002129">
    <property type="entry name" value="PyrdxlP-dep_de-COase"/>
</dbReference>
<dbReference type="KEGG" id="orz:FNH13_00105"/>
<dbReference type="Gene3D" id="3.90.1150.10">
    <property type="entry name" value="Aspartate Aminotransferase, domain 1"/>
    <property type="match status" value="1"/>
</dbReference>
<evidence type="ECO:0000256" key="1">
    <source>
        <dbReference type="ARBA" id="ARBA00001933"/>
    </source>
</evidence>
<evidence type="ECO:0000256" key="3">
    <source>
        <dbReference type="ARBA" id="ARBA00022793"/>
    </source>
</evidence>
<dbReference type="PANTHER" id="PTHR11999:SF70">
    <property type="entry name" value="MIP05841P"/>
    <property type="match status" value="1"/>
</dbReference>
<evidence type="ECO:0000256" key="6">
    <source>
        <dbReference type="PIRSR" id="PIRSR602129-50"/>
    </source>
</evidence>
<dbReference type="RefSeq" id="WP_143781572.1">
    <property type="nucleotide sequence ID" value="NZ_CP041616.1"/>
</dbReference>
<dbReference type="AlphaFoldDB" id="A0A516G5W3"/>
<keyword evidence="3" id="KW-0210">Decarboxylase</keyword>
<dbReference type="SUPFAM" id="SSF53383">
    <property type="entry name" value="PLP-dependent transferases"/>
    <property type="match status" value="1"/>
</dbReference>
<evidence type="ECO:0000256" key="7">
    <source>
        <dbReference type="RuleBase" id="RU000382"/>
    </source>
</evidence>
<dbReference type="InterPro" id="IPR015424">
    <property type="entry name" value="PyrdxlP-dep_Trfase"/>
</dbReference>
<dbReference type="InterPro" id="IPR010977">
    <property type="entry name" value="Aromatic_deC"/>
</dbReference>
<dbReference type="GO" id="GO:0008483">
    <property type="term" value="F:transaminase activity"/>
    <property type="evidence" value="ECO:0007669"/>
    <property type="project" value="UniProtKB-KW"/>
</dbReference>
<dbReference type="EMBL" id="CP041616">
    <property type="protein sequence ID" value="QDO86909.1"/>
    <property type="molecule type" value="Genomic_DNA"/>
</dbReference>
<name>A0A516G5W3_9MICO</name>
<dbReference type="OrthoDB" id="3335676at2"/>
<dbReference type="InterPro" id="IPR015422">
    <property type="entry name" value="PyrdxlP-dep_Trfase_small"/>
</dbReference>
<comment type="cofactor">
    <cofactor evidence="1 6 7">
        <name>pyridoxal 5'-phosphate</name>
        <dbReference type="ChEBI" id="CHEBI:597326"/>
    </cofactor>
</comment>
<accession>A0A516G5W3</accession>
<protein>
    <submittedName>
        <fullName evidence="8">Aspartate aminotransferase family protein</fullName>
    </submittedName>
</protein>
<keyword evidence="4 6" id="KW-0663">Pyridoxal phosphate</keyword>
<dbReference type="Gene3D" id="3.40.640.10">
    <property type="entry name" value="Type I PLP-dependent aspartate aminotransferase-like (Major domain)"/>
    <property type="match status" value="1"/>
</dbReference>
<proteinExistence type="inferred from homology"/>
<comment type="similarity">
    <text evidence="2 7">Belongs to the group II decarboxylase family.</text>
</comment>
<dbReference type="Pfam" id="PF00282">
    <property type="entry name" value="Pyridoxal_deC"/>
    <property type="match status" value="1"/>
</dbReference>
<gene>
    <name evidence="8" type="ORF">FNH13_00105</name>
</gene>
<dbReference type="GO" id="GO:0030170">
    <property type="term" value="F:pyridoxal phosphate binding"/>
    <property type="evidence" value="ECO:0007669"/>
    <property type="project" value="InterPro"/>
</dbReference>
<sequence length="466" mass="48689">MTDLTALFTTAAQEAARFRTALETRPVQAPADQADSLRRLDVTLPHAPRDPAEVVEQLIDAANPGLMSTPGPRYFGFVIGGALPAASAADMLAVGWDQCAFNGSLSPAAAAAEQAAGGWLKELLGMPSGAGVGFVTGAQGANTVGLASARHHLLREAGWDQEAKGLWGAPRMRIIAGMERHATIDRSLRLLGLGTDSLEEVGVDGQGAMDVADLARVLRSAPADRDHPTVVCLQAGNVNTGAVDPLRAATELAHEHAAWVHVDGAFGLWAGASPSLRHLIDGVELADSWGCDGHKWLNIPYDSGFAFCSRPEVQTAAMSYTASYLTRSGAAPGAADFTAESSRRARGFAVWAGLQELGRQGVADLVDTCCRHAQRFADRLEAAGLDIVNDVVLNQVLVGFGGSGAEADATTDAVIARVQQDGTCWMGGTTWRGRRLMRIAVSNHLTTTADVDASVAAVLRAVGDAA</sequence>
<organism evidence="8 9">
    <name type="scientific">Ornithinimicrobium ciconiae</name>
    <dbReference type="NCBI Taxonomy" id="2594265"/>
    <lineage>
        <taxon>Bacteria</taxon>
        <taxon>Bacillati</taxon>
        <taxon>Actinomycetota</taxon>
        <taxon>Actinomycetes</taxon>
        <taxon>Micrococcales</taxon>
        <taxon>Ornithinimicrobiaceae</taxon>
        <taxon>Ornithinimicrobium</taxon>
    </lineage>
</organism>
<keyword evidence="9" id="KW-1185">Reference proteome</keyword>
<evidence type="ECO:0000313" key="9">
    <source>
        <dbReference type="Proteomes" id="UP000315395"/>
    </source>
</evidence>
<evidence type="ECO:0000313" key="8">
    <source>
        <dbReference type="EMBL" id="QDO86909.1"/>
    </source>
</evidence>
<keyword evidence="5 7" id="KW-0456">Lyase</keyword>
<keyword evidence="8" id="KW-0032">Aminotransferase</keyword>
<evidence type="ECO:0000256" key="4">
    <source>
        <dbReference type="ARBA" id="ARBA00022898"/>
    </source>
</evidence>
<evidence type="ECO:0000256" key="5">
    <source>
        <dbReference type="ARBA" id="ARBA00023239"/>
    </source>
</evidence>
<dbReference type="Proteomes" id="UP000315395">
    <property type="component" value="Chromosome"/>
</dbReference>
<dbReference type="InterPro" id="IPR015421">
    <property type="entry name" value="PyrdxlP-dep_Trfase_major"/>
</dbReference>
<dbReference type="PANTHER" id="PTHR11999">
    <property type="entry name" value="GROUP II PYRIDOXAL-5-PHOSPHATE DECARBOXYLASE"/>
    <property type="match status" value="1"/>
</dbReference>
<dbReference type="GO" id="GO:0019752">
    <property type="term" value="P:carboxylic acid metabolic process"/>
    <property type="evidence" value="ECO:0007669"/>
    <property type="project" value="InterPro"/>
</dbReference>
<keyword evidence="8" id="KW-0808">Transferase</keyword>
<dbReference type="GO" id="GO:0004058">
    <property type="term" value="F:aromatic-L-amino-acid decarboxylase activity"/>
    <property type="evidence" value="ECO:0007669"/>
    <property type="project" value="UniProtKB-ARBA"/>
</dbReference>
<evidence type="ECO:0000256" key="2">
    <source>
        <dbReference type="ARBA" id="ARBA00009533"/>
    </source>
</evidence>